<name>A0A3M9X4K1_9HYPH</name>
<dbReference type="SUPFAM" id="SSF55486">
    <property type="entry name" value="Metalloproteases ('zincins'), catalytic domain"/>
    <property type="match status" value="1"/>
</dbReference>
<proteinExistence type="predicted"/>
<evidence type="ECO:0008006" key="3">
    <source>
        <dbReference type="Google" id="ProtNLM"/>
    </source>
</evidence>
<organism evidence="1 2">
    <name type="scientific">Mesorhizobium japonicum</name>
    <dbReference type="NCBI Taxonomy" id="2066070"/>
    <lineage>
        <taxon>Bacteria</taxon>
        <taxon>Pseudomonadati</taxon>
        <taxon>Pseudomonadota</taxon>
        <taxon>Alphaproteobacteria</taxon>
        <taxon>Hyphomicrobiales</taxon>
        <taxon>Phyllobacteriaceae</taxon>
        <taxon>Mesorhizobium</taxon>
    </lineage>
</organism>
<dbReference type="EMBL" id="QKOD01000008">
    <property type="protein sequence ID" value="RNJ42974.1"/>
    <property type="molecule type" value="Genomic_DNA"/>
</dbReference>
<accession>A0A3M9X4K1</accession>
<evidence type="ECO:0000313" key="2">
    <source>
        <dbReference type="Proteomes" id="UP000275436"/>
    </source>
</evidence>
<comment type="caution">
    <text evidence="1">The sequence shown here is derived from an EMBL/GenBank/DDBJ whole genome shotgun (WGS) entry which is preliminary data.</text>
</comment>
<protein>
    <recommendedName>
        <fullName evidence="3">Peptidase M4 family protein</fullName>
    </recommendedName>
</protein>
<dbReference type="Proteomes" id="UP000275436">
    <property type="component" value="Unassembled WGS sequence"/>
</dbReference>
<reference evidence="1 2" key="1">
    <citation type="journal article" date="2018" name="Mol. Plant Microbe Interact.">
        <title>Taxonomically Different Co-Microsymbionts of a Relict Legume, Oxytropis popoviana, Have Complementary Sets of Symbiotic Genes and Together Increase the Efficiency of Plant Nodulation.</title>
        <authorList>
            <person name="Safronova V."/>
            <person name="Belimov A."/>
            <person name="Sazanova A."/>
            <person name="Chirak E."/>
            <person name="Verkhozina A."/>
            <person name="Kuznetsova I."/>
            <person name="Andronov E."/>
            <person name="Puhalsky J."/>
            <person name="Tikhonovich I."/>
        </authorList>
    </citation>
    <scope>NUCLEOTIDE SEQUENCE [LARGE SCALE GENOMIC DNA]</scope>
    <source>
        <strain evidence="1 2">Opo-235</strain>
    </source>
</reference>
<gene>
    <name evidence="1" type="ORF">DNR46_26200</name>
</gene>
<sequence length="405" mass="45740">MLVSQTMRGAAQLNALDVAGRAGMSAGTRFLLYPQAPYVSGYEKPEVVWISTSPGLIHPGPEDHRIYVRDPVLAKQPYEYPYLPPFVGAYFPPAEPGFDGHFDNLSLHSRPFLAAHAFAAASRVLDIWESYLGKPIVWYFAETYERLEIIPWIDWENAQSGYGYLELGRERGADGRGHPYALNFDVIAHEMGHSILFSLFGVPTKGLQDGDFGPFHEANADLISLLSFLHFDSGMDRLLRHSQANLLVLNELNRIGELTGDRQIRLASNSRKMTEVTEEIHDRSRPFTGAIFDTLVDLYHAGLVRQGLADERLLRFDIRQVSEADMRRISNFTGDAFRARPFLFKTELIKARDDVALSLARAWTRLDADHLTFAIAASTIIEVSDRIRPAVAASFEENFRWREIL</sequence>
<evidence type="ECO:0000313" key="1">
    <source>
        <dbReference type="EMBL" id="RNJ42974.1"/>
    </source>
</evidence>
<dbReference type="AlphaFoldDB" id="A0A3M9X4K1"/>